<evidence type="ECO:0000313" key="2">
    <source>
        <dbReference type="EMBL" id="KAF6401576.1"/>
    </source>
</evidence>
<reference evidence="2 3" key="1">
    <citation type="journal article" date="2020" name="Nature">
        <title>Six reference-quality genomes reveal evolution of bat adaptations.</title>
        <authorList>
            <person name="Jebb D."/>
            <person name="Huang Z."/>
            <person name="Pippel M."/>
            <person name="Hughes G.M."/>
            <person name="Lavrichenko K."/>
            <person name="Devanna P."/>
            <person name="Winkler S."/>
            <person name="Jermiin L.S."/>
            <person name="Skirmuntt E.C."/>
            <person name="Katzourakis A."/>
            <person name="Burkitt-Gray L."/>
            <person name="Ray D.A."/>
            <person name="Sullivan K.A.M."/>
            <person name="Roscito J.G."/>
            <person name="Kirilenko B.M."/>
            <person name="Davalos L.M."/>
            <person name="Corthals A.P."/>
            <person name="Power M.L."/>
            <person name="Jones G."/>
            <person name="Ransome R.D."/>
            <person name="Dechmann D.K.N."/>
            <person name="Locatelli A.G."/>
            <person name="Puechmaille S.J."/>
            <person name="Fedrigo O."/>
            <person name="Jarvis E.D."/>
            <person name="Hiller M."/>
            <person name="Vernes S.C."/>
            <person name="Myers E.W."/>
            <person name="Teeling E.C."/>
        </authorList>
    </citation>
    <scope>NUCLEOTIDE SEQUENCE [LARGE SCALE GENOMIC DNA]</scope>
    <source>
        <strain evidence="2">MRouAeg1</strain>
        <tissue evidence="2">Muscle</tissue>
    </source>
</reference>
<organism evidence="2 3">
    <name type="scientific">Rousettus aegyptiacus</name>
    <name type="common">Egyptian fruit bat</name>
    <name type="synonym">Pteropus aegyptiacus</name>
    <dbReference type="NCBI Taxonomy" id="9407"/>
    <lineage>
        <taxon>Eukaryota</taxon>
        <taxon>Metazoa</taxon>
        <taxon>Chordata</taxon>
        <taxon>Craniata</taxon>
        <taxon>Vertebrata</taxon>
        <taxon>Euteleostomi</taxon>
        <taxon>Mammalia</taxon>
        <taxon>Eutheria</taxon>
        <taxon>Laurasiatheria</taxon>
        <taxon>Chiroptera</taxon>
        <taxon>Yinpterochiroptera</taxon>
        <taxon>Pteropodoidea</taxon>
        <taxon>Pteropodidae</taxon>
        <taxon>Rousettinae</taxon>
        <taxon>Rousettus</taxon>
    </lineage>
</organism>
<feature type="region of interest" description="Disordered" evidence="1">
    <location>
        <begin position="29"/>
        <end position="49"/>
    </location>
</feature>
<evidence type="ECO:0000256" key="1">
    <source>
        <dbReference type="SAM" id="MobiDB-lite"/>
    </source>
</evidence>
<dbReference type="EMBL" id="JACASE010000016">
    <property type="protein sequence ID" value="KAF6401576.1"/>
    <property type="molecule type" value="Genomic_DNA"/>
</dbReference>
<proteinExistence type="predicted"/>
<name>A0A7J8BSZ4_ROUAE</name>
<gene>
    <name evidence="2" type="ORF">HJG63_009628</name>
</gene>
<accession>A0A7J8BSZ4</accession>
<feature type="region of interest" description="Disordered" evidence="1">
    <location>
        <begin position="122"/>
        <end position="144"/>
    </location>
</feature>
<comment type="caution">
    <text evidence="2">The sequence shown here is derived from an EMBL/GenBank/DDBJ whole genome shotgun (WGS) entry which is preliminary data.</text>
</comment>
<feature type="compositionally biased region" description="Low complexity" evidence="1">
    <location>
        <begin position="32"/>
        <end position="47"/>
    </location>
</feature>
<dbReference type="AlphaFoldDB" id="A0A7J8BSZ4"/>
<sequence>MHTEHLPASLPACVSTRACAQVQSALPVRSLGTPSGSSAAADPSSGRAGRDAVCFRHGRGGFSPSRSGSSRLGWKTRHTHATAVHPAARDRHHPSITTHFQGDKAQASPINRSTLSLQNWGAASEPSTARPAGGNPLRVSSGAVGTVGPTRQAVFRKRSFIFQIDSFKPHTGFLSC</sequence>
<protein>
    <submittedName>
        <fullName evidence="2">Uncharacterized protein</fullName>
    </submittedName>
</protein>
<keyword evidence="3" id="KW-1185">Reference proteome</keyword>
<evidence type="ECO:0000313" key="3">
    <source>
        <dbReference type="Proteomes" id="UP000593571"/>
    </source>
</evidence>
<dbReference type="Proteomes" id="UP000593571">
    <property type="component" value="Unassembled WGS sequence"/>
</dbReference>